<name>A0AAN9Z2I8_9ORTH</name>
<dbReference type="GO" id="GO:0032154">
    <property type="term" value="C:cleavage furrow"/>
    <property type="evidence" value="ECO:0007669"/>
    <property type="project" value="TreeGrafter"/>
</dbReference>
<dbReference type="InterPro" id="IPR000306">
    <property type="entry name" value="Znf_FYVE"/>
</dbReference>
<keyword evidence="2 4" id="KW-0863">Zinc-finger</keyword>
<reference evidence="8 9" key="1">
    <citation type="submission" date="2024-03" db="EMBL/GenBank/DDBJ databases">
        <title>The genome assembly and annotation of the cricket Gryllus longicercus Weissman &amp; Gray.</title>
        <authorList>
            <person name="Szrajer S."/>
            <person name="Gray D."/>
            <person name="Ylla G."/>
        </authorList>
    </citation>
    <scope>NUCLEOTIDE SEQUENCE [LARGE SCALE GENOMIC DNA]</scope>
    <source>
        <strain evidence="8">DAG 2021-001</strain>
        <tissue evidence="8">Whole body minus gut</tissue>
    </source>
</reference>
<dbReference type="GO" id="GO:0044878">
    <property type="term" value="P:mitotic cytokinesis checkpoint signaling"/>
    <property type="evidence" value="ECO:0007669"/>
    <property type="project" value="TreeGrafter"/>
</dbReference>
<organism evidence="8 9">
    <name type="scientific">Gryllus longicercus</name>
    <dbReference type="NCBI Taxonomy" id="2509291"/>
    <lineage>
        <taxon>Eukaryota</taxon>
        <taxon>Metazoa</taxon>
        <taxon>Ecdysozoa</taxon>
        <taxon>Arthropoda</taxon>
        <taxon>Hexapoda</taxon>
        <taxon>Insecta</taxon>
        <taxon>Pterygota</taxon>
        <taxon>Neoptera</taxon>
        <taxon>Polyneoptera</taxon>
        <taxon>Orthoptera</taxon>
        <taxon>Ensifera</taxon>
        <taxon>Gryllidea</taxon>
        <taxon>Grylloidea</taxon>
        <taxon>Gryllidae</taxon>
        <taxon>Gryllinae</taxon>
        <taxon>Gryllus</taxon>
    </lineage>
</organism>
<dbReference type="GO" id="GO:0008270">
    <property type="term" value="F:zinc ion binding"/>
    <property type="evidence" value="ECO:0007669"/>
    <property type="project" value="UniProtKB-KW"/>
</dbReference>
<dbReference type="PANTHER" id="PTHR46603:SF1">
    <property type="entry name" value="ABSCISSION_NOCUT CHECKPOINT REGULATOR"/>
    <property type="match status" value="1"/>
</dbReference>
<evidence type="ECO:0000313" key="8">
    <source>
        <dbReference type="EMBL" id="KAK7793851.1"/>
    </source>
</evidence>
<gene>
    <name evidence="8" type="ORF">R5R35_014135</name>
</gene>
<feature type="region of interest" description="Disordered" evidence="6">
    <location>
        <begin position="260"/>
        <end position="287"/>
    </location>
</feature>
<evidence type="ECO:0000259" key="7">
    <source>
        <dbReference type="PROSITE" id="PS50178"/>
    </source>
</evidence>
<dbReference type="InterPro" id="IPR013083">
    <property type="entry name" value="Znf_RING/FYVE/PHD"/>
</dbReference>
<evidence type="ECO:0000256" key="3">
    <source>
        <dbReference type="ARBA" id="ARBA00022833"/>
    </source>
</evidence>
<dbReference type="PROSITE" id="PS50178">
    <property type="entry name" value="ZF_FYVE"/>
    <property type="match status" value="1"/>
</dbReference>
<dbReference type="CDD" id="cd19817">
    <property type="entry name" value="Bbox1_ANCHR-like"/>
    <property type="match status" value="1"/>
</dbReference>
<dbReference type="GO" id="GO:0005813">
    <property type="term" value="C:centrosome"/>
    <property type="evidence" value="ECO:0007669"/>
    <property type="project" value="TreeGrafter"/>
</dbReference>
<evidence type="ECO:0000256" key="5">
    <source>
        <dbReference type="SAM" id="Coils"/>
    </source>
</evidence>
<evidence type="ECO:0000256" key="1">
    <source>
        <dbReference type="ARBA" id="ARBA00022723"/>
    </source>
</evidence>
<feature type="region of interest" description="Disordered" evidence="6">
    <location>
        <begin position="207"/>
        <end position="243"/>
    </location>
</feature>
<dbReference type="Gene3D" id="4.10.830.40">
    <property type="match status" value="1"/>
</dbReference>
<dbReference type="EMBL" id="JAZDUA010000358">
    <property type="protein sequence ID" value="KAK7793851.1"/>
    <property type="molecule type" value="Genomic_DNA"/>
</dbReference>
<dbReference type="SUPFAM" id="SSF57903">
    <property type="entry name" value="FYVE/PHD zinc finger"/>
    <property type="match status" value="1"/>
</dbReference>
<evidence type="ECO:0000256" key="2">
    <source>
        <dbReference type="ARBA" id="ARBA00022771"/>
    </source>
</evidence>
<dbReference type="GO" id="GO:0009838">
    <property type="term" value="P:abscission"/>
    <property type="evidence" value="ECO:0007669"/>
    <property type="project" value="TreeGrafter"/>
</dbReference>
<feature type="domain" description="FYVE-type" evidence="7">
    <location>
        <begin position="1"/>
        <end position="56"/>
    </location>
</feature>
<keyword evidence="9" id="KW-1185">Reference proteome</keyword>
<dbReference type="InterPro" id="IPR017455">
    <property type="entry name" value="Znf_FYVE-rel"/>
</dbReference>
<dbReference type="SMART" id="SM00064">
    <property type="entry name" value="FYVE"/>
    <property type="match status" value="1"/>
</dbReference>
<comment type="caution">
    <text evidence="8">The sequence shown here is derived from an EMBL/GenBank/DDBJ whole genome shotgun (WGS) entry which is preliminary data.</text>
</comment>
<evidence type="ECO:0000256" key="6">
    <source>
        <dbReference type="SAM" id="MobiDB-lite"/>
    </source>
</evidence>
<dbReference type="SUPFAM" id="SSF57845">
    <property type="entry name" value="B-box zinc-binding domain"/>
    <property type="match status" value="1"/>
</dbReference>
<dbReference type="Pfam" id="PF01363">
    <property type="entry name" value="FYVE"/>
    <property type="match status" value="1"/>
</dbReference>
<dbReference type="PANTHER" id="PTHR46603">
    <property type="entry name" value="ABSCISSION/NOCUT CHECKPOINT REGULATOR"/>
    <property type="match status" value="1"/>
</dbReference>
<proteinExistence type="predicted"/>
<dbReference type="InterPro" id="IPR011011">
    <property type="entry name" value="Znf_FYVE_PHD"/>
</dbReference>
<keyword evidence="3" id="KW-0862">Zinc</keyword>
<protein>
    <recommendedName>
        <fullName evidence="7">FYVE-type domain-containing protein</fullName>
    </recommendedName>
</protein>
<dbReference type="Gene3D" id="3.30.40.10">
    <property type="entry name" value="Zinc/RING finger domain, C3HC4 (zinc finger)"/>
    <property type="match status" value="1"/>
</dbReference>
<dbReference type="CDD" id="cd15749">
    <property type="entry name" value="FYVE_ZFY19"/>
    <property type="match status" value="1"/>
</dbReference>
<evidence type="ECO:0000256" key="4">
    <source>
        <dbReference type="PROSITE-ProRule" id="PRU00091"/>
    </source>
</evidence>
<keyword evidence="5" id="KW-0175">Coiled coil</keyword>
<dbReference type="GO" id="GO:0032266">
    <property type="term" value="F:phosphatidylinositol-3-phosphate binding"/>
    <property type="evidence" value="ECO:0007669"/>
    <property type="project" value="TreeGrafter"/>
</dbReference>
<evidence type="ECO:0000313" key="9">
    <source>
        <dbReference type="Proteomes" id="UP001378592"/>
    </source>
</evidence>
<sequence length="371" mass="42043">MSCHGCATKFGVFTKEKGCPSCGFAFCKKCLRFKAVIPRLGITEQNVCKSCYDQNSSEKRDEEKECRSPPDVFLRRLESLENPARPPITVYHHDSRMEQLKTGLTAEDREIAERLEKLKDERKRQREVPTEEDIVRRLAALKGQNPETAVEVTLKKKEVFNLPDTRSDEQKTNDLIKQLIEEQILAVKHISPEELIAKRLARLRGDDAAPTAGASPDKSNEVDVEAVAGKPSENTESSEHTDDFKTLMKMAKTEWDAVQKELKPGMKKSKTGENVQDGSEESEDNQAVDQVVRRAMDEAALGIDDAEKELESTAAEDTEELPWCTICNEDAIIRCVTCDGDLYCNRCFAEFHDDEDMKRHRTVPFKSQRED</sequence>
<dbReference type="GO" id="GO:0030496">
    <property type="term" value="C:midbody"/>
    <property type="evidence" value="ECO:0007669"/>
    <property type="project" value="TreeGrafter"/>
</dbReference>
<feature type="coiled-coil region" evidence="5">
    <location>
        <begin position="101"/>
        <end position="128"/>
    </location>
</feature>
<dbReference type="Proteomes" id="UP001378592">
    <property type="component" value="Unassembled WGS sequence"/>
</dbReference>
<accession>A0AAN9Z2I8</accession>
<dbReference type="AlphaFoldDB" id="A0AAN9Z2I8"/>
<dbReference type="InterPro" id="IPR044553">
    <property type="entry name" value="Bbox1_ANCHR"/>
</dbReference>
<dbReference type="Pfam" id="PF22586">
    <property type="entry name" value="ANCHR-like_BBOX"/>
    <property type="match status" value="1"/>
</dbReference>
<keyword evidence="1" id="KW-0479">Metal-binding</keyword>